<dbReference type="GeneID" id="28827865"/>
<dbReference type="EMBL" id="KQ947406">
    <property type="protein sequence ID" value="KUJ22854.1"/>
    <property type="molecule type" value="Genomic_DNA"/>
</dbReference>
<feature type="compositionally biased region" description="Polar residues" evidence="1">
    <location>
        <begin position="314"/>
        <end position="324"/>
    </location>
</feature>
<protein>
    <submittedName>
        <fullName evidence="2">Uncharacterized protein</fullName>
    </submittedName>
</protein>
<dbReference type="AlphaFoldDB" id="A0A194XS28"/>
<sequence>MVTLRDLTWPHFVDIDRSKTSSLLSAHSSSSSQPDQILHTSSRSPELQNSTSPVRCVSIVRRRAIPALAPSCARFETCGHNSLWSIEKPDDMSGCITRAEEEALYGPYARLPTPPDGSGEDIGLDINPHLPPEPLSIDCSVCSPDQERYDDLPPLPDSPLAIAKFGFISRESFDTSVRGLVQEEPDSPIGGYPAAPLKNRFAIGNIGTTAMLRRMAANLDGARSSNIQPVGLDATTREWSCHDKTLDRYRLGRTRFSDPFANALTKDKQVRRGTDPLDSGADDSGYTTVMVTAFETPVRGENTDMSHDGARASATETNQENNGRQPRLPDCCISPTETEYTGSIEMYNTKGFAGDNVKSYVSQMPFSTSRPGNVPVRGIGTGGIDRTDFAIPGGVHAPTLDPGLPNSDIIPPEFPSVGIAGTVPVVTGLPVDASGELPTPGTPKRVGKRRRAANKGKRGIRKCRRLILRRPILVLIVGRQLAGPTSEALKLISSGVPIEPDVHGLTEAAGVPAPPPPPPVPAPM</sequence>
<feature type="region of interest" description="Disordered" evidence="1">
    <location>
        <begin position="434"/>
        <end position="458"/>
    </location>
</feature>
<evidence type="ECO:0000313" key="2">
    <source>
        <dbReference type="EMBL" id="KUJ22854.1"/>
    </source>
</evidence>
<feature type="compositionally biased region" description="Polar residues" evidence="1">
    <location>
        <begin position="33"/>
        <end position="49"/>
    </location>
</feature>
<name>A0A194XS28_MOLSC</name>
<dbReference type="OrthoDB" id="5407772at2759"/>
<reference evidence="2 3" key="1">
    <citation type="submission" date="2015-10" db="EMBL/GenBank/DDBJ databases">
        <title>Full genome of DAOMC 229536 Phialocephala scopiformis, a fungal endophyte of spruce producing the potent anti-insectan compound rugulosin.</title>
        <authorList>
            <consortium name="DOE Joint Genome Institute"/>
            <person name="Walker A.K."/>
            <person name="Frasz S.L."/>
            <person name="Seifert K.A."/>
            <person name="Miller J.D."/>
            <person name="Mondo S.J."/>
            <person name="Labutti K."/>
            <person name="Lipzen A."/>
            <person name="Dockter R."/>
            <person name="Kennedy M."/>
            <person name="Grigoriev I.V."/>
            <person name="Spatafora J.W."/>
        </authorList>
    </citation>
    <scope>NUCLEOTIDE SEQUENCE [LARGE SCALE GENOMIC DNA]</scope>
    <source>
        <strain evidence="2 3">CBS 120377</strain>
    </source>
</reference>
<feature type="compositionally biased region" description="Basic and acidic residues" evidence="1">
    <location>
        <begin position="301"/>
        <end position="310"/>
    </location>
</feature>
<accession>A0A194XS28</accession>
<proteinExistence type="predicted"/>
<dbReference type="InParanoid" id="A0A194XS28"/>
<feature type="region of interest" description="Disordered" evidence="1">
    <location>
        <begin position="299"/>
        <end position="333"/>
    </location>
</feature>
<feature type="compositionally biased region" description="Basic residues" evidence="1">
    <location>
        <begin position="445"/>
        <end position="458"/>
    </location>
</feature>
<evidence type="ECO:0000313" key="3">
    <source>
        <dbReference type="Proteomes" id="UP000070700"/>
    </source>
</evidence>
<evidence type="ECO:0000256" key="1">
    <source>
        <dbReference type="SAM" id="MobiDB-lite"/>
    </source>
</evidence>
<dbReference type="Proteomes" id="UP000070700">
    <property type="component" value="Unassembled WGS sequence"/>
</dbReference>
<dbReference type="KEGG" id="psco:LY89DRAFT_714560"/>
<dbReference type="RefSeq" id="XP_018077209.1">
    <property type="nucleotide sequence ID" value="XM_018218139.1"/>
</dbReference>
<feature type="region of interest" description="Disordered" evidence="1">
    <location>
        <begin position="25"/>
        <end position="49"/>
    </location>
</feature>
<gene>
    <name evidence="2" type="ORF">LY89DRAFT_714560</name>
</gene>
<keyword evidence="3" id="KW-1185">Reference proteome</keyword>
<organism evidence="2 3">
    <name type="scientific">Mollisia scopiformis</name>
    <name type="common">Conifer needle endophyte fungus</name>
    <name type="synonym">Phialocephala scopiformis</name>
    <dbReference type="NCBI Taxonomy" id="149040"/>
    <lineage>
        <taxon>Eukaryota</taxon>
        <taxon>Fungi</taxon>
        <taxon>Dikarya</taxon>
        <taxon>Ascomycota</taxon>
        <taxon>Pezizomycotina</taxon>
        <taxon>Leotiomycetes</taxon>
        <taxon>Helotiales</taxon>
        <taxon>Mollisiaceae</taxon>
        <taxon>Mollisia</taxon>
    </lineage>
</organism>